<comment type="caution">
    <text evidence="9">The sequence shown here is derived from an EMBL/GenBank/DDBJ whole genome shotgun (WGS) entry which is preliminary data.</text>
</comment>
<organism evidence="9 10">
    <name type="scientific">Adineta ricciae</name>
    <name type="common">Rotifer</name>
    <dbReference type="NCBI Taxonomy" id="249248"/>
    <lineage>
        <taxon>Eukaryota</taxon>
        <taxon>Metazoa</taxon>
        <taxon>Spiralia</taxon>
        <taxon>Gnathifera</taxon>
        <taxon>Rotifera</taxon>
        <taxon>Eurotatoria</taxon>
        <taxon>Bdelloidea</taxon>
        <taxon>Adinetida</taxon>
        <taxon>Adinetidae</taxon>
        <taxon>Adineta</taxon>
    </lineage>
</organism>
<feature type="domain" description="EF-hand" evidence="8">
    <location>
        <begin position="65"/>
        <end position="100"/>
    </location>
</feature>
<dbReference type="PANTHER" id="PTHR23055">
    <property type="entry name" value="CALCIUM BINDING PROTEINS"/>
    <property type="match status" value="1"/>
</dbReference>
<dbReference type="InterPro" id="IPR018247">
    <property type="entry name" value="EF_Hand_1_Ca_BS"/>
</dbReference>
<dbReference type="Pfam" id="PF13202">
    <property type="entry name" value="EF-hand_5"/>
    <property type="match status" value="2"/>
</dbReference>
<proteinExistence type="inferred from homology"/>
<feature type="region of interest" description="Disordered" evidence="7">
    <location>
        <begin position="219"/>
        <end position="238"/>
    </location>
</feature>
<dbReference type="Proteomes" id="UP000663828">
    <property type="component" value="Unassembled WGS sequence"/>
</dbReference>
<name>A0A815YC43_ADIRI</name>
<keyword evidence="5" id="KW-0106">Calcium</keyword>
<evidence type="ECO:0000313" key="9">
    <source>
        <dbReference type="EMBL" id="CAF1568831.1"/>
    </source>
</evidence>
<gene>
    <name evidence="9" type="ORF">XAT740_LOCUS44275</name>
</gene>
<comment type="similarity">
    <text evidence="1">Belongs to the recoverin family.</text>
</comment>
<dbReference type="EMBL" id="CAJNOR010005587">
    <property type="protein sequence ID" value="CAF1568831.1"/>
    <property type="molecule type" value="Genomic_DNA"/>
</dbReference>
<evidence type="ECO:0000256" key="5">
    <source>
        <dbReference type="ARBA" id="ARBA00022837"/>
    </source>
</evidence>
<feature type="compositionally biased region" description="Acidic residues" evidence="7">
    <location>
        <begin position="224"/>
        <end position="234"/>
    </location>
</feature>
<keyword evidence="6" id="KW-0449">Lipoprotein</keyword>
<evidence type="ECO:0000256" key="4">
    <source>
        <dbReference type="ARBA" id="ARBA00022737"/>
    </source>
</evidence>
<evidence type="ECO:0000256" key="1">
    <source>
        <dbReference type="ARBA" id="ARBA00006049"/>
    </source>
</evidence>
<dbReference type="PROSITE" id="PS50222">
    <property type="entry name" value="EF_HAND_2"/>
    <property type="match status" value="2"/>
</dbReference>
<keyword evidence="3" id="KW-0479">Metal-binding</keyword>
<evidence type="ECO:0000313" key="10">
    <source>
        <dbReference type="Proteomes" id="UP000663828"/>
    </source>
</evidence>
<dbReference type="AlphaFoldDB" id="A0A815YC43"/>
<dbReference type="PANTHER" id="PTHR23055:SF178">
    <property type="entry name" value="NEUROCALCIN HOMOLOG"/>
    <property type="match status" value="1"/>
</dbReference>
<dbReference type="Gene3D" id="1.10.238.10">
    <property type="entry name" value="EF-hand"/>
    <property type="match status" value="1"/>
</dbReference>
<dbReference type="CDD" id="cd00051">
    <property type="entry name" value="EFh"/>
    <property type="match status" value="1"/>
</dbReference>
<protein>
    <recommendedName>
        <fullName evidence="8">EF-hand domain-containing protein</fullName>
    </recommendedName>
</protein>
<evidence type="ECO:0000256" key="7">
    <source>
        <dbReference type="SAM" id="MobiDB-lite"/>
    </source>
</evidence>
<dbReference type="SUPFAM" id="SSF47473">
    <property type="entry name" value="EF-hand"/>
    <property type="match status" value="1"/>
</dbReference>
<evidence type="ECO:0000259" key="8">
    <source>
        <dbReference type="PROSITE" id="PS50222"/>
    </source>
</evidence>
<dbReference type="InterPro" id="IPR002048">
    <property type="entry name" value="EF_hand_dom"/>
</dbReference>
<keyword evidence="2" id="KW-0519">Myristate</keyword>
<sequence length="251" mass="28713">MGNKNGTYDTMIDETKNLLMQRTGMSQYDLELWYKAILDRSKKGKLSKEQMISIYKDMSDLDPTRISDVVDSLANVFDEDRSGTVDINEFMRGFILTTKGDLQSKIEYTFRIYDQNGDNQISGEEIKKMADAILRMLGAEESKDDPASRAIVQQFLGQFTGGEQGVIYKHDFIKTVMANRDLLAILSPFYDEKKFDVQTETDCIGIENKQSNTSIRGSLVDVGREEEEEEEEEENRLRQQAEIKVYPVGYA</sequence>
<feature type="domain" description="EF-hand" evidence="8">
    <location>
        <begin position="101"/>
        <end position="136"/>
    </location>
</feature>
<dbReference type="PRINTS" id="PR00450">
    <property type="entry name" value="RECOVERIN"/>
</dbReference>
<evidence type="ECO:0000256" key="6">
    <source>
        <dbReference type="ARBA" id="ARBA00023288"/>
    </source>
</evidence>
<dbReference type="GO" id="GO:0005509">
    <property type="term" value="F:calcium ion binding"/>
    <property type="evidence" value="ECO:0007669"/>
    <property type="project" value="InterPro"/>
</dbReference>
<dbReference type="PROSITE" id="PS00018">
    <property type="entry name" value="EF_HAND_1"/>
    <property type="match status" value="2"/>
</dbReference>
<dbReference type="InterPro" id="IPR011992">
    <property type="entry name" value="EF-hand-dom_pair"/>
</dbReference>
<evidence type="ECO:0000256" key="2">
    <source>
        <dbReference type="ARBA" id="ARBA00022707"/>
    </source>
</evidence>
<reference evidence="9" key="1">
    <citation type="submission" date="2021-02" db="EMBL/GenBank/DDBJ databases">
        <authorList>
            <person name="Nowell W R."/>
        </authorList>
    </citation>
    <scope>NUCLEOTIDE SEQUENCE</scope>
</reference>
<accession>A0A815YC43</accession>
<dbReference type="SMART" id="SM00054">
    <property type="entry name" value="EFh"/>
    <property type="match status" value="2"/>
</dbReference>
<keyword evidence="4" id="KW-0677">Repeat</keyword>
<evidence type="ECO:0000256" key="3">
    <source>
        <dbReference type="ARBA" id="ARBA00022723"/>
    </source>
</evidence>
<keyword evidence="10" id="KW-1185">Reference proteome</keyword>
<dbReference type="InterPro" id="IPR028846">
    <property type="entry name" value="Recoverin"/>
</dbReference>